<evidence type="ECO:0000313" key="2">
    <source>
        <dbReference type="Proteomes" id="UP000198756"/>
    </source>
</evidence>
<dbReference type="Proteomes" id="UP000198756">
    <property type="component" value="Unassembled WGS sequence"/>
</dbReference>
<sequence>MQKLLSGAVLMTAFFVWGCGSSEEKRIGDSLEWELIIEDSIQVDYLGTVHGAEFRDGKGIIFNFKENKLIQFDESGKILHEQAYPFDGPDKVFYPMQLKTTTEGELYGASFVGWLYEFNPDLSFKREIKLPFLTEAKDGGGTRRVLDEWNKYLIIYYPGRDGANPYDPFFFRDHFLLEKVDPKTGSAEPMIRIPSTSRYASDKYYERPWVNFGVLGDTLYLTLDNEPMIHLYDLADSTRFLKTIPFNPSKFEDNGEHSKPYQYISHTTMLDGRINQLFPTKQGLVITYDEGIKEDLFIQNELKEPKNFPLYPNFQNQILKVVQLNGTLSNELIIPNSISRLMGIESLDKPFYGLRNDDLIGEEQEYLTFYKLKLRQK</sequence>
<name>A0A1G5ZJT0_9BACT</name>
<evidence type="ECO:0008006" key="3">
    <source>
        <dbReference type="Google" id="ProtNLM"/>
    </source>
</evidence>
<dbReference type="RefSeq" id="WP_245693322.1">
    <property type="nucleotide sequence ID" value="NZ_FMXE01000041.1"/>
</dbReference>
<accession>A0A1G5ZJT0</accession>
<keyword evidence="2" id="KW-1185">Reference proteome</keyword>
<gene>
    <name evidence="1" type="ORF">SAMN03080617_03973</name>
</gene>
<proteinExistence type="predicted"/>
<evidence type="ECO:0000313" key="1">
    <source>
        <dbReference type="EMBL" id="SDA94842.1"/>
    </source>
</evidence>
<protein>
    <recommendedName>
        <fullName evidence="3">6-bladed beta-propeller protein</fullName>
    </recommendedName>
</protein>
<dbReference type="AlphaFoldDB" id="A0A1G5ZJT0"/>
<dbReference type="EMBL" id="FMXE01000041">
    <property type="protein sequence ID" value="SDA94842.1"/>
    <property type="molecule type" value="Genomic_DNA"/>
</dbReference>
<organism evidence="1 2">
    <name type="scientific">Algoriphagus alkaliphilus</name>
    <dbReference type="NCBI Taxonomy" id="279824"/>
    <lineage>
        <taxon>Bacteria</taxon>
        <taxon>Pseudomonadati</taxon>
        <taxon>Bacteroidota</taxon>
        <taxon>Cytophagia</taxon>
        <taxon>Cytophagales</taxon>
        <taxon>Cyclobacteriaceae</taxon>
        <taxon>Algoriphagus</taxon>
    </lineage>
</organism>
<reference evidence="2" key="1">
    <citation type="submission" date="2016-10" db="EMBL/GenBank/DDBJ databases">
        <authorList>
            <person name="Varghese N."/>
            <person name="Submissions S."/>
        </authorList>
    </citation>
    <scope>NUCLEOTIDE SEQUENCE [LARGE SCALE GENOMIC DNA]</scope>
    <source>
        <strain evidence="2">DSM 22703</strain>
    </source>
</reference>
<dbReference type="STRING" id="279824.SAMN03080617_03973"/>